<dbReference type="Gene3D" id="2.60.120.260">
    <property type="entry name" value="Galactose-binding domain-like"/>
    <property type="match status" value="1"/>
</dbReference>
<organism evidence="2 3">
    <name type="scientific">Duganella levis</name>
    <dbReference type="NCBI Taxonomy" id="2692169"/>
    <lineage>
        <taxon>Bacteria</taxon>
        <taxon>Pseudomonadati</taxon>
        <taxon>Pseudomonadota</taxon>
        <taxon>Betaproteobacteria</taxon>
        <taxon>Burkholderiales</taxon>
        <taxon>Oxalobacteraceae</taxon>
        <taxon>Telluria group</taxon>
        <taxon>Duganella</taxon>
    </lineage>
</organism>
<reference evidence="2 3" key="1">
    <citation type="submission" date="2019-12" db="EMBL/GenBank/DDBJ databases">
        <title>Novel species isolated from a subtropical stream in China.</title>
        <authorList>
            <person name="Lu H."/>
        </authorList>
    </citation>
    <scope>NUCLEOTIDE SEQUENCE [LARGE SCALE GENOMIC DNA]</scope>
    <source>
        <strain evidence="2 3">CY42W</strain>
    </source>
</reference>
<dbReference type="Proteomes" id="UP000642144">
    <property type="component" value="Unassembled WGS sequence"/>
</dbReference>
<proteinExistence type="predicted"/>
<dbReference type="InterPro" id="IPR051533">
    <property type="entry name" value="WaaL-like"/>
</dbReference>
<dbReference type="PANTHER" id="PTHR37422:SF13">
    <property type="entry name" value="LIPOPOLYSACCHARIDE BIOSYNTHESIS PROTEIN PA4999-RELATED"/>
    <property type="match status" value="1"/>
</dbReference>
<comment type="caution">
    <text evidence="2">The sequence shown here is derived from an EMBL/GenBank/DDBJ whole genome shotgun (WGS) entry which is preliminary data.</text>
</comment>
<feature type="transmembrane region" description="Helical" evidence="1">
    <location>
        <begin position="12"/>
        <end position="34"/>
    </location>
</feature>
<dbReference type="EMBL" id="WWCT01000001">
    <property type="protein sequence ID" value="MYN25102.1"/>
    <property type="molecule type" value="Genomic_DNA"/>
</dbReference>
<gene>
    <name evidence="2" type="ORF">GTP69_01640</name>
</gene>
<evidence type="ECO:0000313" key="3">
    <source>
        <dbReference type="Proteomes" id="UP000642144"/>
    </source>
</evidence>
<feature type="transmembrane region" description="Helical" evidence="1">
    <location>
        <begin position="269"/>
        <end position="286"/>
    </location>
</feature>
<keyword evidence="1" id="KW-0812">Transmembrane</keyword>
<keyword evidence="1" id="KW-0472">Membrane</keyword>
<feature type="transmembrane region" description="Helical" evidence="1">
    <location>
        <begin position="71"/>
        <end position="91"/>
    </location>
</feature>
<evidence type="ECO:0000256" key="1">
    <source>
        <dbReference type="SAM" id="Phobius"/>
    </source>
</evidence>
<protein>
    <submittedName>
        <fullName evidence="2">Uncharacterized protein</fullName>
    </submittedName>
</protein>
<feature type="transmembrane region" description="Helical" evidence="1">
    <location>
        <begin position="175"/>
        <end position="192"/>
    </location>
</feature>
<keyword evidence="3" id="KW-1185">Reference proteome</keyword>
<feature type="transmembrane region" description="Helical" evidence="1">
    <location>
        <begin position="103"/>
        <end position="121"/>
    </location>
</feature>
<evidence type="ECO:0000313" key="2">
    <source>
        <dbReference type="EMBL" id="MYN25102.1"/>
    </source>
</evidence>
<sequence>MSVRVACAKTAAVGFLASLGCSLAVYPLAGHWLLPVLAAYGLLLWWRPALWLLALPALLPILDLAPLTGWFFLEEIDLLLMLTAAITYWRLPPDTADLPHWPLLFRLGLFLLAIACATGLWRGLQPLSSVDVNTFNNYLSPANALRVAKGWLWTLVLLPPLRQAAGAQCQGIRDYLLPGMLLGLLMVTAAAIRERMQFPGLLNFSSDYRISAPFSAMHTGGAALDAYLALSTPLLAVWLLERNAPLRNVAALALLPLALYAGLATFSRGLYLALAVAIIILTAGVALRRPLILLTGAAILLPLDVAFRVGGYRLYALLLLLISLIMVAANRRRATMALAGLLVLSPMVPIYHGYYVNQRFSTVTSDWSARLRHWRQTLAMMDDDAVTPWLGMGLGTFPVTYFWRNPQREVPPSYQFVDQGPNRHVRLAAGEYAAGYGELLRLLQTVHIVPGQHYMLGVDVWNNGPPGFLQVNLCQRQLLYPQSCVVTPLRQIPHAPEWQRYVFPLHAGILGSDGLPVKLEIAAEGQRAMLDIDNISLRTVTDGHELLRNGSFSDANNYWFFSSDRNHLPWHIKNLGLNLYFEMGWPGVLSYTLLLLGAAATVLRQGDTAWLAALAAFLVVGLFDSLIDVPRITLLSTLLLCAAALQARNPS</sequence>
<feature type="transmembrane region" description="Helical" evidence="1">
    <location>
        <begin position="336"/>
        <end position="355"/>
    </location>
</feature>
<keyword evidence="1" id="KW-1133">Transmembrane helix</keyword>
<dbReference type="PROSITE" id="PS51257">
    <property type="entry name" value="PROKAR_LIPOPROTEIN"/>
    <property type="match status" value="1"/>
</dbReference>
<accession>A0ABW9VTZ7</accession>
<name>A0ABW9VTZ7_9BURK</name>
<feature type="transmembrane region" description="Helical" evidence="1">
    <location>
        <begin position="313"/>
        <end position="329"/>
    </location>
</feature>
<feature type="transmembrane region" description="Helical" evidence="1">
    <location>
        <begin position="609"/>
        <end position="627"/>
    </location>
</feature>
<feature type="transmembrane region" description="Helical" evidence="1">
    <location>
        <begin position="583"/>
        <end position="603"/>
    </location>
</feature>
<dbReference type="PANTHER" id="PTHR37422">
    <property type="entry name" value="TEICHURONIC ACID BIOSYNTHESIS PROTEIN TUAE"/>
    <property type="match status" value="1"/>
</dbReference>
<feature type="transmembrane region" description="Helical" evidence="1">
    <location>
        <begin position="246"/>
        <end position="263"/>
    </location>
</feature>
<dbReference type="RefSeq" id="WP_161053235.1">
    <property type="nucleotide sequence ID" value="NZ_WWCT01000001.1"/>
</dbReference>